<protein>
    <submittedName>
        <fullName evidence="1">Uncharacterized protein</fullName>
    </submittedName>
</protein>
<gene>
    <name evidence="1" type="ORF">HMPREF9607_01218</name>
</gene>
<evidence type="ECO:0000313" key="1">
    <source>
        <dbReference type="EMBL" id="EFS92687.1"/>
    </source>
</evidence>
<name>A0ABP2K712_9ACTN</name>
<reference evidence="1" key="1">
    <citation type="submission" date="2010-08" db="EMBL/GenBank/DDBJ databases">
        <authorList>
            <person name="Weinstock G."/>
            <person name="Sodergren E."/>
            <person name="Clifton S."/>
            <person name="Fulton L."/>
            <person name="Fulton B."/>
            <person name="Courtney L."/>
            <person name="Fronick C."/>
            <person name="Harrison M."/>
            <person name="Strong C."/>
            <person name="Farmer C."/>
            <person name="Delahaunty K."/>
            <person name="Markovic C."/>
            <person name="Hall O."/>
            <person name="Minx P."/>
            <person name="Tomlinson C."/>
            <person name="Mitreva M."/>
            <person name="Hou S."/>
            <person name="Chen J."/>
            <person name="Wollam A."/>
            <person name="Pepin K.H."/>
            <person name="Johnson M."/>
            <person name="Bhonagiri V."/>
            <person name="Zhang X."/>
            <person name="Suruliraj S."/>
            <person name="Warren W."/>
            <person name="Chinwalla A."/>
            <person name="Mardis E.R."/>
            <person name="Wilson R.K."/>
        </authorList>
    </citation>
    <scope>NUCLEOTIDE SEQUENCE [LARGE SCALE GENOMIC DNA]</scope>
    <source>
        <strain evidence="1">HL044PA1</strain>
    </source>
</reference>
<evidence type="ECO:0000313" key="2">
    <source>
        <dbReference type="Proteomes" id="UP000003179"/>
    </source>
</evidence>
<comment type="caution">
    <text evidence="1">The sequence shown here is derived from an EMBL/GenBank/DDBJ whole genome shotgun (WGS) entry which is preliminary data.</text>
</comment>
<keyword evidence="2" id="KW-1185">Reference proteome</keyword>
<sequence>MGAIAVLTLMTLRGQGVRHIVPSVDSDAVEVLRNRGFRAVVLSWGMMAACKIILD</sequence>
<dbReference type="Proteomes" id="UP000003179">
    <property type="component" value="Unassembled WGS sequence"/>
</dbReference>
<proteinExistence type="predicted"/>
<dbReference type="EMBL" id="ADZU01000019">
    <property type="protein sequence ID" value="EFS92687.1"/>
    <property type="molecule type" value="Genomic_DNA"/>
</dbReference>
<organism evidence="1 2">
    <name type="scientific">Cutibacterium modestum HL044PA1</name>
    <dbReference type="NCBI Taxonomy" id="765109"/>
    <lineage>
        <taxon>Bacteria</taxon>
        <taxon>Bacillati</taxon>
        <taxon>Actinomycetota</taxon>
        <taxon>Actinomycetes</taxon>
        <taxon>Propionibacteriales</taxon>
        <taxon>Propionibacteriaceae</taxon>
        <taxon>Cutibacterium</taxon>
        <taxon>Cutibacterium modestum</taxon>
    </lineage>
</organism>
<accession>A0ABP2K712</accession>